<dbReference type="InterPro" id="IPR023375">
    <property type="entry name" value="ADC_dom_sf"/>
</dbReference>
<organism evidence="1 2">
    <name type="scientific">Sulfitobacter sediminis</name>
    <dbReference type="NCBI Taxonomy" id="3234186"/>
    <lineage>
        <taxon>Bacteria</taxon>
        <taxon>Pseudomonadati</taxon>
        <taxon>Pseudomonadota</taxon>
        <taxon>Alphaproteobacteria</taxon>
        <taxon>Rhodobacterales</taxon>
        <taxon>Roseobacteraceae</taxon>
        <taxon>Sulfitobacter</taxon>
    </lineage>
</organism>
<dbReference type="Gene3D" id="2.40.400.10">
    <property type="entry name" value="Acetoacetate decarboxylase-like"/>
    <property type="match status" value="1"/>
</dbReference>
<name>A0ABV3RKJ4_9RHOB</name>
<dbReference type="EMBL" id="JBFNXX010000004">
    <property type="protein sequence ID" value="MEW9919500.1"/>
    <property type="molecule type" value="Genomic_DNA"/>
</dbReference>
<accession>A0ABV3RKJ4</accession>
<evidence type="ECO:0000313" key="2">
    <source>
        <dbReference type="Proteomes" id="UP001556098"/>
    </source>
</evidence>
<dbReference type="Proteomes" id="UP001556098">
    <property type="component" value="Unassembled WGS sequence"/>
</dbReference>
<protein>
    <recommendedName>
        <fullName evidence="3">Acetoacetate decarboxylase</fullName>
    </recommendedName>
</protein>
<dbReference type="RefSeq" id="WP_367877199.1">
    <property type="nucleotide sequence ID" value="NZ_JBFNXX010000004.1"/>
</dbReference>
<dbReference type="SUPFAM" id="SSF160104">
    <property type="entry name" value="Acetoacetate decarboxylase-like"/>
    <property type="match status" value="1"/>
</dbReference>
<evidence type="ECO:0008006" key="3">
    <source>
        <dbReference type="Google" id="ProtNLM"/>
    </source>
</evidence>
<gene>
    <name evidence="1" type="ORF">AB2B41_07795</name>
</gene>
<proteinExistence type="predicted"/>
<keyword evidence="2" id="KW-1185">Reference proteome</keyword>
<comment type="caution">
    <text evidence="1">The sequence shown here is derived from an EMBL/GenBank/DDBJ whole genome shotgun (WGS) entry which is preliminary data.</text>
</comment>
<sequence>MAQTHNEATNRQGDAGCGCDPANLVPDLTGTRSVPPFVATGVRMLSFPVAASLFKLTALCDRYLNAPDPASPDWRPLTSMVYVQVLQYDRLVSEPYAQFGFIRQNELLFQIPIISPFKATEPKVGFFSPYLVVDNPVSLTVGREVFGFAKTFGGFQITDSDISVTNWLTPTQDANAQLAEHPLLGQPAYARSTAFLTLDEKPDVTWPYGPIRRLFRKEDGRGTDVGDEEPPFELDEVAWRHLFDSSDMPIVFSEMATETLKQIDSTTVLAPAPEQAAYQARISATSRTTAIAGTGHVVSGPLTVHRYDPLDLVDSFGMQTFLGKVPVWHPYWIDLDFRIDDTTLLTCHC</sequence>
<evidence type="ECO:0000313" key="1">
    <source>
        <dbReference type="EMBL" id="MEW9919500.1"/>
    </source>
</evidence>
<reference evidence="1 2" key="1">
    <citation type="submission" date="2024-07" db="EMBL/GenBank/DDBJ databases">
        <title>Marimonas sp.nov., isolated from tidal-flat sediment.</title>
        <authorList>
            <person name="Jayan J.N."/>
            <person name="Lee S.S."/>
        </authorList>
    </citation>
    <scope>NUCLEOTIDE SEQUENCE [LARGE SCALE GENOMIC DNA]</scope>
    <source>
        <strain evidence="1 2">MJW-29</strain>
    </source>
</reference>